<comment type="caution">
    <text evidence="2">The sequence shown here is derived from an EMBL/GenBank/DDBJ whole genome shotgun (WGS) entry which is preliminary data.</text>
</comment>
<dbReference type="OMA" id="CIVISKR"/>
<dbReference type="Proteomes" id="UP000053558">
    <property type="component" value="Unassembled WGS sequence"/>
</dbReference>
<evidence type="ECO:0000256" key="1">
    <source>
        <dbReference type="SAM" id="MobiDB-lite"/>
    </source>
</evidence>
<dbReference type="OrthoDB" id="2628807at2759"/>
<reference evidence="3" key="1">
    <citation type="journal article" date="2012" name="Science">
        <title>The Paleozoic origin of enzymatic lignin decomposition reconstructed from 31 fungal genomes.</title>
        <authorList>
            <person name="Floudas D."/>
            <person name="Binder M."/>
            <person name="Riley R."/>
            <person name="Barry K."/>
            <person name="Blanchette R.A."/>
            <person name="Henrissat B."/>
            <person name="Martinez A.T."/>
            <person name="Otillar R."/>
            <person name="Spatafora J.W."/>
            <person name="Yadav J.S."/>
            <person name="Aerts A."/>
            <person name="Benoit I."/>
            <person name="Boyd A."/>
            <person name="Carlson A."/>
            <person name="Copeland A."/>
            <person name="Coutinho P.M."/>
            <person name="de Vries R.P."/>
            <person name="Ferreira P."/>
            <person name="Findley K."/>
            <person name="Foster B."/>
            <person name="Gaskell J."/>
            <person name="Glotzer D."/>
            <person name="Gorecki P."/>
            <person name="Heitman J."/>
            <person name="Hesse C."/>
            <person name="Hori C."/>
            <person name="Igarashi K."/>
            <person name="Jurgens J.A."/>
            <person name="Kallen N."/>
            <person name="Kersten P."/>
            <person name="Kohler A."/>
            <person name="Kuees U."/>
            <person name="Kumar T.K.A."/>
            <person name="Kuo A."/>
            <person name="LaButti K."/>
            <person name="Larrondo L.F."/>
            <person name="Lindquist E."/>
            <person name="Ling A."/>
            <person name="Lombard V."/>
            <person name="Lucas S."/>
            <person name="Lundell T."/>
            <person name="Martin R."/>
            <person name="McLaughlin D.J."/>
            <person name="Morgenstern I."/>
            <person name="Morin E."/>
            <person name="Murat C."/>
            <person name="Nagy L.G."/>
            <person name="Nolan M."/>
            <person name="Ohm R.A."/>
            <person name="Patyshakuliyeva A."/>
            <person name="Rokas A."/>
            <person name="Ruiz-Duenas F.J."/>
            <person name="Sabat G."/>
            <person name="Salamov A."/>
            <person name="Samejima M."/>
            <person name="Schmutz J."/>
            <person name="Slot J.C."/>
            <person name="St John F."/>
            <person name="Stenlid J."/>
            <person name="Sun H."/>
            <person name="Sun S."/>
            <person name="Syed K."/>
            <person name="Tsang A."/>
            <person name="Wiebenga A."/>
            <person name="Young D."/>
            <person name="Pisabarro A."/>
            <person name="Eastwood D.C."/>
            <person name="Martin F."/>
            <person name="Cullen D."/>
            <person name="Grigoriev I.V."/>
            <person name="Hibbett D.S."/>
        </authorList>
    </citation>
    <scope>NUCLEOTIDE SEQUENCE [LARGE SCALE GENOMIC DNA]</scope>
    <source>
        <strain evidence="3">RWD-64-598 SS2</strain>
    </source>
</reference>
<dbReference type="EMBL" id="JH711589">
    <property type="protein sequence ID" value="EIW75273.1"/>
    <property type="molecule type" value="Genomic_DNA"/>
</dbReference>
<dbReference type="GeneID" id="19211588"/>
<gene>
    <name evidence="2" type="ORF">CONPUDRAFT_93537</name>
</gene>
<dbReference type="KEGG" id="cput:CONPUDRAFT_93537"/>
<protein>
    <submittedName>
        <fullName evidence="2">Uncharacterized protein</fullName>
    </submittedName>
</protein>
<name>A0A5M3M8A2_CONPW</name>
<proteinExistence type="predicted"/>
<evidence type="ECO:0000313" key="2">
    <source>
        <dbReference type="EMBL" id="EIW75273.1"/>
    </source>
</evidence>
<feature type="region of interest" description="Disordered" evidence="1">
    <location>
        <begin position="1"/>
        <end position="44"/>
    </location>
</feature>
<organism evidence="2 3">
    <name type="scientific">Coniophora puteana (strain RWD-64-598)</name>
    <name type="common">Brown rot fungus</name>
    <dbReference type="NCBI Taxonomy" id="741705"/>
    <lineage>
        <taxon>Eukaryota</taxon>
        <taxon>Fungi</taxon>
        <taxon>Dikarya</taxon>
        <taxon>Basidiomycota</taxon>
        <taxon>Agaricomycotina</taxon>
        <taxon>Agaricomycetes</taxon>
        <taxon>Agaricomycetidae</taxon>
        <taxon>Boletales</taxon>
        <taxon>Coniophorineae</taxon>
        <taxon>Coniophoraceae</taxon>
        <taxon>Coniophora</taxon>
    </lineage>
</organism>
<dbReference type="AlphaFoldDB" id="A0A5M3M8A2"/>
<keyword evidence="3" id="KW-1185">Reference proteome</keyword>
<dbReference type="RefSeq" id="XP_007774682.1">
    <property type="nucleotide sequence ID" value="XM_007776492.1"/>
</dbReference>
<evidence type="ECO:0000313" key="3">
    <source>
        <dbReference type="Proteomes" id="UP000053558"/>
    </source>
</evidence>
<accession>A0A5M3M8A2</accession>
<sequence>MPRVATQKSKVDRAPNRSVGSSMKRKARERPQPKPLEVSEPSKELQLKKKEFVPRNRFEAYWCETLGPEIAAQVSTSDEKLRASMLKKGYTEDTVEEGIRRYHARMDALMDLGQKPMAWGFKPRPGRIDGLQLIDIPGSEPLVIRLYDGDMESFGQFCLDFYSLETKAAVNTPSGWVINVEPEPGSMTMLCGGTMNSWELNSGMAPSQIPAGEERFSIVEGAICHLERPGMDSFWFEIPRRKRPLPPGVQLAKARSF</sequence>